<feature type="chain" id="PRO_5013061832" description="C-type lectin domain-containing protein" evidence="1">
    <location>
        <begin position="27"/>
        <end position="365"/>
    </location>
</feature>
<evidence type="ECO:0000259" key="2">
    <source>
        <dbReference type="PROSITE" id="PS50041"/>
    </source>
</evidence>
<dbReference type="OrthoDB" id="10047605at2759"/>
<dbReference type="VEuPathDB" id="VectorBase:BGLB021099"/>
<dbReference type="KEGG" id="bgt:106068828"/>
<dbReference type="PANTHER" id="PTHR22801">
    <property type="entry name" value="LITHOSTATHINE"/>
    <property type="match status" value="1"/>
</dbReference>
<name>A0A2C9KLI0_BIOGL</name>
<protein>
    <recommendedName>
        <fullName evidence="2">C-type lectin domain-containing protein</fullName>
    </recommendedName>
</protein>
<evidence type="ECO:0000313" key="4">
    <source>
        <dbReference type="Proteomes" id="UP000076420"/>
    </source>
</evidence>
<dbReference type="AlphaFoldDB" id="A0A2C9KLI0"/>
<proteinExistence type="predicted"/>
<keyword evidence="1" id="KW-0732">Signal</keyword>
<dbReference type="InterPro" id="IPR050801">
    <property type="entry name" value="Ca-Dep_Lectins_ImmuneDev"/>
</dbReference>
<dbReference type="SUPFAM" id="SSF48726">
    <property type="entry name" value="Immunoglobulin"/>
    <property type="match status" value="1"/>
</dbReference>
<dbReference type="InterPro" id="IPR036179">
    <property type="entry name" value="Ig-like_dom_sf"/>
</dbReference>
<feature type="signal peptide" evidence="1">
    <location>
        <begin position="1"/>
        <end position="26"/>
    </location>
</feature>
<dbReference type="SMART" id="SM00034">
    <property type="entry name" value="CLECT"/>
    <property type="match status" value="1"/>
</dbReference>
<reference evidence="3" key="1">
    <citation type="submission" date="2020-05" db="UniProtKB">
        <authorList>
            <consortium name="EnsemblMetazoa"/>
        </authorList>
    </citation>
    <scope>IDENTIFICATION</scope>
    <source>
        <strain evidence="3">BB02</strain>
    </source>
</reference>
<dbReference type="EnsemblMetazoa" id="BGLB021099-RA">
    <property type="protein sequence ID" value="BGLB021099-PA"/>
    <property type="gene ID" value="BGLB021099"/>
</dbReference>
<dbReference type="InterPro" id="IPR016186">
    <property type="entry name" value="C-type_lectin-like/link_sf"/>
</dbReference>
<dbReference type="PANTHER" id="PTHR22801:SF63">
    <property type="entry name" value="C-TYPE LECTIN DOMAIN-CONTAINING PROTEIN"/>
    <property type="match status" value="1"/>
</dbReference>
<dbReference type="Proteomes" id="UP000076420">
    <property type="component" value="Unassembled WGS sequence"/>
</dbReference>
<accession>A0A2C9KLI0</accession>
<dbReference type="Pfam" id="PF00059">
    <property type="entry name" value="Lectin_C"/>
    <property type="match status" value="1"/>
</dbReference>
<dbReference type="PROSITE" id="PS50041">
    <property type="entry name" value="C_TYPE_LECTIN_2"/>
    <property type="match status" value="1"/>
</dbReference>
<dbReference type="Gene3D" id="3.10.100.10">
    <property type="entry name" value="Mannose-Binding Protein A, subunit A"/>
    <property type="match status" value="1"/>
</dbReference>
<dbReference type="CDD" id="cd00037">
    <property type="entry name" value="CLECT"/>
    <property type="match status" value="1"/>
</dbReference>
<organism evidence="3 4">
    <name type="scientific">Biomphalaria glabrata</name>
    <name type="common">Bloodfluke planorb</name>
    <name type="synonym">Freshwater snail</name>
    <dbReference type="NCBI Taxonomy" id="6526"/>
    <lineage>
        <taxon>Eukaryota</taxon>
        <taxon>Metazoa</taxon>
        <taxon>Spiralia</taxon>
        <taxon>Lophotrochozoa</taxon>
        <taxon>Mollusca</taxon>
        <taxon>Gastropoda</taxon>
        <taxon>Heterobranchia</taxon>
        <taxon>Euthyneura</taxon>
        <taxon>Panpulmonata</taxon>
        <taxon>Hygrophila</taxon>
        <taxon>Lymnaeoidea</taxon>
        <taxon>Planorbidae</taxon>
        <taxon>Biomphalaria</taxon>
    </lineage>
</organism>
<dbReference type="InterPro" id="IPR001304">
    <property type="entry name" value="C-type_lectin-like"/>
</dbReference>
<gene>
    <name evidence="3" type="primary">106068828</name>
</gene>
<sequence length="365" mass="41956">MYCVRIASKLCLLITCLSLVMKYVDCQMCQRGLTYHRHTHTCLAVFNWLKTHEEADIHCANLSSAGHLVYILDAETNDFITNSLLHDGSWYHIGLKDSYTNGVYKWTNGMIANYTHFNANHRPDASRVYVLMSTKGWMESYNFATQFICQTSSERNEFFFLNGSIFDNNTSETIALDKIVWNCGTYDVKDHQIELVYRQTDGKIINLQYVFGNNMSHVMYPGCDGSGVYVCRIIDQVNLKVVSLEGILKVRCNATYCNAEHANQNLRVDGSTGYTEAKFCVFIYPPPINLGLYKDRALNTLQRSKFNISFSYTDEISARGELHIQFYNMTSSDYGRYFIHATNSKTSWSRLYFNITGLFSLDKEM</sequence>
<feature type="domain" description="C-type lectin" evidence="2">
    <location>
        <begin position="38"/>
        <end position="137"/>
    </location>
</feature>
<dbReference type="VEuPathDB" id="VectorBase:BGLAX_044482"/>
<evidence type="ECO:0000256" key="1">
    <source>
        <dbReference type="SAM" id="SignalP"/>
    </source>
</evidence>
<dbReference type="InterPro" id="IPR016187">
    <property type="entry name" value="CTDL_fold"/>
</dbReference>
<dbReference type="SUPFAM" id="SSF56436">
    <property type="entry name" value="C-type lectin-like"/>
    <property type="match status" value="1"/>
</dbReference>
<evidence type="ECO:0000313" key="3">
    <source>
        <dbReference type="EnsemblMetazoa" id="BGLB021099-PA"/>
    </source>
</evidence>